<accession>A0A317XDM3</accession>
<feature type="transmembrane region" description="Helical" evidence="1">
    <location>
        <begin position="129"/>
        <end position="147"/>
    </location>
</feature>
<evidence type="ECO:0000313" key="3">
    <source>
        <dbReference type="Proteomes" id="UP000246702"/>
    </source>
</evidence>
<dbReference type="Proteomes" id="UP000246702">
    <property type="component" value="Unassembled WGS sequence"/>
</dbReference>
<dbReference type="EMBL" id="MSFK01000001">
    <property type="protein sequence ID" value="PWY96654.1"/>
    <property type="molecule type" value="Genomic_DNA"/>
</dbReference>
<keyword evidence="1" id="KW-1133">Transmembrane helix</keyword>
<keyword evidence="1" id="KW-0472">Membrane</keyword>
<dbReference type="RefSeq" id="XP_025473415.1">
    <property type="nucleotide sequence ID" value="XM_025605922.1"/>
</dbReference>
<protein>
    <submittedName>
        <fullName evidence="2">Uncharacterized protein</fullName>
    </submittedName>
</protein>
<organism evidence="2 3">
    <name type="scientific">Aspergillus sclerotioniger CBS 115572</name>
    <dbReference type="NCBI Taxonomy" id="1450535"/>
    <lineage>
        <taxon>Eukaryota</taxon>
        <taxon>Fungi</taxon>
        <taxon>Dikarya</taxon>
        <taxon>Ascomycota</taxon>
        <taxon>Pezizomycotina</taxon>
        <taxon>Eurotiomycetes</taxon>
        <taxon>Eurotiomycetidae</taxon>
        <taxon>Eurotiales</taxon>
        <taxon>Aspergillaceae</taxon>
        <taxon>Aspergillus</taxon>
        <taxon>Aspergillus subgen. Circumdati</taxon>
    </lineage>
</organism>
<gene>
    <name evidence="2" type="ORF">BO94DRAFT_17034</name>
</gene>
<reference evidence="2 3" key="1">
    <citation type="submission" date="2016-12" db="EMBL/GenBank/DDBJ databases">
        <title>The genomes of Aspergillus section Nigri reveals drivers in fungal speciation.</title>
        <authorList>
            <consortium name="DOE Joint Genome Institute"/>
            <person name="Vesth T.C."/>
            <person name="Nybo J."/>
            <person name="Theobald S."/>
            <person name="Brandl J."/>
            <person name="Frisvad J.C."/>
            <person name="Nielsen K.F."/>
            <person name="Lyhne E.K."/>
            <person name="Kogle M.E."/>
            <person name="Kuo A."/>
            <person name="Riley R."/>
            <person name="Clum A."/>
            <person name="Nolan M."/>
            <person name="Lipzen A."/>
            <person name="Salamov A."/>
            <person name="Henrissat B."/>
            <person name="Wiebenga A."/>
            <person name="De Vries R.P."/>
            <person name="Grigoriev I.V."/>
            <person name="Mortensen U.H."/>
            <person name="Andersen M.R."/>
            <person name="Baker S.E."/>
        </authorList>
    </citation>
    <scope>NUCLEOTIDE SEQUENCE [LARGE SCALE GENOMIC DNA]</scope>
    <source>
        <strain evidence="2 3">CBS 115572</strain>
    </source>
</reference>
<keyword evidence="3" id="KW-1185">Reference proteome</keyword>
<sequence length="153" mass="17204">MTSPRKSRHVYLYKMPIECDCGGLYMLNRRLSSGLGFAAGADERQLRAELPRPAIGFQSPLALTINIRIARTTDPIMSSLYWNASIRQTELVSQVQKALHDLYDIGQCFLPALALHFSRPLQIMTRAGASLYLMLFQSIILCIRPILLHATGR</sequence>
<name>A0A317XDM3_9EURO</name>
<evidence type="ECO:0000313" key="2">
    <source>
        <dbReference type="EMBL" id="PWY96654.1"/>
    </source>
</evidence>
<proteinExistence type="predicted"/>
<keyword evidence="1" id="KW-0812">Transmembrane</keyword>
<dbReference type="GeneID" id="37108065"/>
<dbReference type="AlphaFoldDB" id="A0A317XDM3"/>
<evidence type="ECO:0000256" key="1">
    <source>
        <dbReference type="SAM" id="Phobius"/>
    </source>
</evidence>
<dbReference type="OrthoDB" id="3266505at2759"/>
<dbReference type="STRING" id="1450535.A0A317XDM3"/>
<comment type="caution">
    <text evidence="2">The sequence shown here is derived from an EMBL/GenBank/DDBJ whole genome shotgun (WGS) entry which is preliminary data.</text>
</comment>